<evidence type="ECO:0000313" key="2">
    <source>
        <dbReference type="EMBL" id="CAG8649123.1"/>
    </source>
</evidence>
<dbReference type="EMBL" id="CAJVPY010005728">
    <property type="protein sequence ID" value="CAG8649123.1"/>
    <property type="molecule type" value="Genomic_DNA"/>
</dbReference>
<name>A0A9N9DPY4_9GLOM</name>
<feature type="region of interest" description="Disordered" evidence="1">
    <location>
        <begin position="39"/>
        <end position="63"/>
    </location>
</feature>
<evidence type="ECO:0000256" key="1">
    <source>
        <dbReference type="SAM" id="MobiDB-lite"/>
    </source>
</evidence>
<protein>
    <submittedName>
        <fullName evidence="2">14567_t:CDS:1</fullName>
    </submittedName>
</protein>
<accession>A0A9N9DPY4</accession>
<dbReference type="Proteomes" id="UP000789405">
    <property type="component" value="Unassembled WGS sequence"/>
</dbReference>
<dbReference type="AlphaFoldDB" id="A0A9N9DPY4"/>
<keyword evidence="3" id="KW-1185">Reference proteome</keyword>
<dbReference type="OrthoDB" id="2404261at2759"/>
<reference evidence="2" key="1">
    <citation type="submission" date="2021-06" db="EMBL/GenBank/DDBJ databases">
        <authorList>
            <person name="Kallberg Y."/>
            <person name="Tangrot J."/>
            <person name="Rosling A."/>
        </authorList>
    </citation>
    <scope>NUCLEOTIDE SEQUENCE</scope>
    <source>
        <strain evidence="2">MA453B</strain>
    </source>
</reference>
<evidence type="ECO:0000313" key="3">
    <source>
        <dbReference type="Proteomes" id="UP000789405"/>
    </source>
</evidence>
<gene>
    <name evidence="2" type="ORF">DERYTH_LOCUS10086</name>
</gene>
<sequence length="308" mass="35595">MDESSHSQDVRPSKKDERLFKVEHLFEKGKHLSKKDELMAKKDMYSSKNGLKKGERQHEKNKLSPNVRKMNRSEIMKSIEFYRNSNKTRTPSAFLLFKNTNKLGPKDAGDAYNDLSDDFKSDYDRCAEIIKKSIYDPETAYRMIESPLCFFNYDSEFFKSNAQNCSTTSNFNNNSEEKLSHHSFSVEQAPNGEFIQDMFSAHVNNNMFAEQNTGMSLLLNDGNIVEEQMSPLQLLYQSHGEQIQQPESDMPQYLDVLSFNCDNIAIGSDHILNSMPFMAQNMGDMHTFNYVTTGEQQPYMTSTFQMFH</sequence>
<proteinExistence type="predicted"/>
<comment type="caution">
    <text evidence="2">The sequence shown here is derived from an EMBL/GenBank/DDBJ whole genome shotgun (WGS) entry which is preliminary data.</text>
</comment>
<feature type="compositionally biased region" description="Basic and acidic residues" evidence="1">
    <location>
        <begin position="52"/>
        <end position="62"/>
    </location>
</feature>
<organism evidence="2 3">
    <name type="scientific">Dentiscutata erythropus</name>
    <dbReference type="NCBI Taxonomy" id="1348616"/>
    <lineage>
        <taxon>Eukaryota</taxon>
        <taxon>Fungi</taxon>
        <taxon>Fungi incertae sedis</taxon>
        <taxon>Mucoromycota</taxon>
        <taxon>Glomeromycotina</taxon>
        <taxon>Glomeromycetes</taxon>
        <taxon>Diversisporales</taxon>
        <taxon>Gigasporaceae</taxon>
        <taxon>Dentiscutata</taxon>
    </lineage>
</organism>